<dbReference type="Gene3D" id="3.40.50.10400">
    <property type="entry name" value="Hypothetical protein PA1492"/>
    <property type="match status" value="1"/>
</dbReference>
<organism evidence="2 3">
    <name type="scientific">Streptococcus pluranimalium</name>
    <dbReference type="NCBI Taxonomy" id="82348"/>
    <lineage>
        <taxon>Bacteria</taxon>
        <taxon>Bacillati</taxon>
        <taxon>Bacillota</taxon>
        <taxon>Bacilli</taxon>
        <taxon>Lactobacillales</taxon>
        <taxon>Streptococcaceae</taxon>
        <taxon>Streptococcus</taxon>
    </lineage>
</organism>
<dbReference type="Proteomes" id="UP000238956">
    <property type="component" value="Chromosome"/>
</dbReference>
<evidence type="ECO:0000313" key="3">
    <source>
        <dbReference type="Proteomes" id="UP000238956"/>
    </source>
</evidence>
<dbReference type="InterPro" id="IPR056670">
    <property type="entry name" value="DUF7768"/>
</dbReference>
<gene>
    <name evidence="2" type="ORF">C0J00_06415</name>
</gene>
<keyword evidence="3" id="KW-1185">Reference proteome</keyword>
<proteinExistence type="predicted"/>
<evidence type="ECO:0000313" key="2">
    <source>
        <dbReference type="EMBL" id="AUW96767.1"/>
    </source>
</evidence>
<name>A0A2L0D4N0_9STRE</name>
<protein>
    <recommendedName>
        <fullName evidence="1">DUF7768 domain-containing protein</fullName>
    </recommendedName>
</protein>
<evidence type="ECO:0000259" key="1">
    <source>
        <dbReference type="Pfam" id="PF24963"/>
    </source>
</evidence>
<reference evidence="2 3" key="1">
    <citation type="submission" date="2017-12" db="EMBL/GenBank/DDBJ databases">
        <authorList>
            <person name="Hurst M.R.H."/>
        </authorList>
    </citation>
    <scope>NUCLEOTIDE SEQUENCE [LARGE SCALE GENOMIC DNA]</scope>
    <source>
        <strain evidence="2 3">TH11417</strain>
    </source>
</reference>
<reference evidence="2 3" key="2">
    <citation type="submission" date="2018-02" db="EMBL/GenBank/DDBJ databases">
        <title>Whole genome sequencing analysis of Streptococcus pluranimalium isolated from cattle infected mastitis in China.</title>
        <authorList>
            <person name="Zhang J.-R."/>
            <person name="Hu G.-Z."/>
        </authorList>
    </citation>
    <scope>NUCLEOTIDE SEQUENCE [LARGE SCALE GENOMIC DNA]</scope>
    <source>
        <strain evidence="2 3">TH11417</strain>
    </source>
</reference>
<feature type="domain" description="DUF7768" evidence="1">
    <location>
        <begin position="2"/>
        <end position="99"/>
    </location>
</feature>
<dbReference type="KEGG" id="splr:C0J00_06415"/>
<dbReference type="SUPFAM" id="SSF52309">
    <property type="entry name" value="N-(deoxy)ribosyltransferase-like"/>
    <property type="match status" value="1"/>
</dbReference>
<dbReference type="EMBL" id="CP025536">
    <property type="protein sequence ID" value="AUW96767.1"/>
    <property type="molecule type" value="Genomic_DNA"/>
</dbReference>
<dbReference type="AlphaFoldDB" id="A0A2L0D4N0"/>
<accession>A0A2L0D4N0</accession>
<sequence>MKTVFICSPYRGRVTENEKKARGYCRQATKQGFTPLASHLLFPQFLDDNNPDDRIKGLTMSREVLKRCDEIWVFGPVISKGMNYEITAAKEYGIPFRLFHENGQAINPRTMDIDDRVERNFALHCSGHNVVYAEDGHSRLREKESSFWDKVFG</sequence>
<dbReference type="OrthoDB" id="9807423at2"/>
<dbReference type="Pfam" id="PF24963">
    <property type="entry name" value="DUF7768"/>
    <property type="match status" value="1"/>
</dbReference>